<dbReference type="EMBL" id="MN740404">
    <property type="protein sequence ID" value="QHU04824.1"/>
    <property type="molecule type" value="Genomic_DNA"/>
</dbReference>
<name>A0A6C0JMC7_9ZZZZ</name>
<protein>
    <submittedName>
        <fullName evidence="2">Uncharacterized protein</fullName>
    </submittedName>
</protein>
<feature type="compositionally biased region" description="Basic residues" evidence="1">
    <location>
        <begin position="267"/>
        <end position="283"/>
    </location>
</feature>
<feature type="compositionally biased region" description="Polar residues" evidence="1">
    <location>
        <begin position="205"/>
        <end position="223"/>
    </location>
</feature>
<sequence length="283" mass="32095">MSELSLQYSDDEDAQIKLPQPKDVDKIYNSIEPANISQEDETYFDNHPVEDIIEKFRKDFITSVGYIYLNTKLFVGIKTANNCLDYISESLVFLKKNIEELVVDFNERIEIKRRNLTWDRVKAPSEEYFNQNIELDSRLISGYKKYQILFKKLDERLQSASRTSIVSPSSIEPIQSMDLPLVVSNKKARETTLTGNTTTTDSKVDNSSTSNATPTGGSAENTRQITLKEGKIITITDFKLITDGASGVIDGKRFTVTRTSGMAGGKRGVKKSRKRKPSRRLYH</sequence>
<feature type="compositionally biased region" description="Low complexity" evidence="1">
    <location>
        <begin position="191"/>
        <end position="200"/>
    </location>
</feature>
<organism evidence="2">
    <name type="scientific">viral metagenome</name>
    <dbReference type="NCBI Taxonomy" id="1070528"/>
    <lineage>
        <taxon>unclassified sequences</taxon>
        <taxon>metagenomes</taxon>
        <taxon>organismal metagenomes</taxon>
    </lineage>
</organism>
<dbReference type="AlphaFoldDB" id="A0A6C0JMC7"/>
<feature type="region of interest" description="Disordered" evidence="1">
    <location>
        <begin position="259"/>
        <end position="283"/>
    </location>
</feature>
<feature type="region of interest" description="Disordered" evidence="1">
    <location>
        <begin position="190"/>
        <end position="223"/>
    </location>
</feature>
<reference evidence="2" key="1">
    <citation type="journal article" date="2020" name="Nature">
        <title>Giant virus diversity and host interactions through global metagenomics.</title>
        <authorList>
            <person name="Schulz F."/>
            <person name="Roux S."/>
            <person name="Paez-Espino D."/>
            <person name="Jungbluth S."/>
            <person name="Walsh D.A."/>
            <person name="Denef V.J."/>
            <person name="McMahon K.D."/>
            <person name="Konstantinidis K.T."/>
            <person name="Eloe-Fadrosh E.A."/>
            <person name="Kyrpides N.C."/>
            <person name="Woyke T."/>
        </authorList>
    </citation>
    <scope>NUCLEOTIDE SEQUENCE</scope>
    <source>
        <strain evidence="2">GVMAG-M-3300027708-5</strain>
    </source>
</reference>
<accession>A0A6C0JMC7</accession>
<proteinExistence type="predicted"/>
<evidence type="ECO:0000313" key="2">
    <source>
        <dbReference type="EMBL" id="QHU04824.1"/>
    </source>
</evidence>
<evidence type="ECO:0000256" key="1">
    <source>
        <dbReference type="SAM" id="MobiDB-lite"/>
    </source>
</evidence>